<evidence type="ECO:0000313" key="1">
    <source>
        <dbReference type="EMBL" id="KAJ0181852.1"/>
    </source>
</evidence>
<name>A0ACC1DEK4_9NEOP</name>
<comment type="caution">
    <text evidence="1">The sequence shown here is derived from an EMBL/GenBank/DDBJ whole genome shotgun (WGS) entry which is preliminary data.</text>
</comment>
<organism evidence="1 2">
    <name type="scientific">Dendrolimus kikuchii</name>
    <dbReference type="NCBI Taxonomy" id="765133"/>
    <lineage>
        <taxon>Eukaryota</taxon>
        <taxon>Metazoa</taxon>
        <taxon>Ecdysozoa</taxon>
        <taxon>Arthropoda</taxon>
        <taxon>Hexapoda</taxon>
        <taxon>Insecta</taxon>
        <taxon>Pterygota</taxon>
        <taxon>Neoptera</taxon>
        <taxon>Endopterygota</taxon>
        <taxon>Lepidoptera</taxon>
        <taxon>Glossata</taxon>
        <taxon>Ditrysia</taxon>
        <taxon>Bombycoidea</taxon>
        <taxon>Lasiocampidae</taxon>
        <taxon>Dendrolimus</taxon>
    </lineage>
</organism>
<accession>A0ACC1DEK4</accession>
<proteinExistence type="predicted"/>
<dbReference type="Proteomes" id="UP000824533">
    <property type="component" value="Linkage Group LG04"/>
</dbReference>
<dbReference type="EMBL" id="CM034390">
    <property type="protein sequence ID" value="KAJ0181852.1"/>
    <property type="molecule type" value="Genomic_DNA"/>
</dbReference>
<gene>
    <name evidence="1" type="ORF">K1T71_002574</name>
</gene>
<keyword evidence="2" id="KW-1185">Reference proteome</keyword>
<evidence type="ECO:0000313" key="2">
    <source>
        <dbReference type="Proteomes" id="UP000824533"/>
    </source>
</evidence>
<sequence>MACNLTNIVFPGQFNPKTDKWCEYKERLLCSLDVAGYENQTLDKVRSIFLSQCGKDTYSLIVSLLVPNRPTEVPFKDILAVLDRFYEPEVNEILQAGKFHTRKQADKESIQDFVAAIGLLGAKCNFVDLKRQLRDRLVLGVRDERLRRELLRTKNLMYETAVQLCLNYQTILQEMYSEVDPNMKQTHGNMDEAMDIGKIGAIQCSRCKGRHGEGARCPFLKARCFACKRLGHIASACDRKLKKQHQVVDEMAQCKDSKENMMGVYTCSEGYAAPIKAEVIINGSKTFMEVDSGASRTIMSEDTYNRMWKSPPPLRPTNVKLVTYSRETLPVIGIVSVRVLLGNKEAQCELIVVSGNGPSLLGRNWFKSLGLEILGICWTLDEVKQDMLRDFPDLFNKTLGQYKGPEVSLAVRADAQPRFIKARPVPFPLKKQVEDELQRMVQCGILTPVRYSKWATPLRIVKKSDGSLRICGDYRSTVNISINVDTYPLPAAVESFVKLSSGCVFSKLDLKEAYMQLKVDQDTALLLTLNTPLGLMKMNRLAFGVNAAPGIFQRVMSSALAGMDGVACLLDDIAITGKTREEHNNRLYAVLQKLNDLGLRLKIEKCVFASYCIDFLGHRIDTNGLHPSPNKVKEIKEKPIPRTKQALRAFLGLYNFYEKFIPDKATILEPLYRLLDRKSSWRWGDKEQIAFDRAKDLLSSDMTLVGYDLAKKLFLICDSSEYGLGVVLAHAMDDGSERPVMMASRTLQPHERRYGQIDKEALAIIFGLKKFHEFLAGREFCIITDHKPLVGLFNPRKPIPGQISPRMLRWSLKLGCYNYNIKYRPGQAIGNADALSRWTEPETSELDEKPLREVLLLEEQPNGWNFDTSRIASDTEKDPVLQRVVFHVLHGWPCKNTDPSMQPFWTRREALSLNKGCLLWCNRVIIPSCLQQDVLNLLHAPHAGIVQTKAYARRYHTVSSCESCQIVRNNPPRDPQAWVVTEKPWSRVHVDIAGPFQGKTFLVLIDTYSKWFEAEIIASMSSEATIAALRRIFASQGLPNTLVSDNGMFTSKEFNVFLKNNGIKHLYSPPYHPATNGQIERAIQSFKNKIKKMSLNNVPWAEKLPKALYSLRVVPNSSNNKTPAEMLNGRRYRSAVSSLHPDNMPNPQEIQLETAAQNVPNRRFIVDQPVLIRNYGPGEKWNKAMIEIVEGPSSYMVRTEDGELHRRHSDQIVARLPPRICEKQPSFRHRERSISGSSSPDPLIDIPAPELWPDIIGIPNNQED</sequence>
<protein>
    <submittedName>
        <fullName evidence="1">Uncharacterized protein</fullName>
    </submittedName>
</protein>
<reference evidence="1 2" key="1">
    <citation type="journal article" date="2021" name="Front. Genet.">
        <title>Chromosome-Level Genome Assembly Reveals Significant Gene Expansion in the Toll and IMD Signaling Pathways of Dendrolimus kikuchii.</title>
        <authorList>
            <person name="Zhou J."/>
            <person name="Wu P."/>
            <person name="Xiong Z."/>
            <person name="Liu N."/>
            <person name="Zhao N."/>
            <person name="Ji M."/>
            <person name="Qiu Y."/>
            <person name="Yang B."/>
        </authorList>
    </citation>
    <scope>NUCLEOTIDE SEQUENCE [LARGE SCALE GENOMIC DNA]</scope>
    <source>
        <strain evidence="1">Ann1</strain>
    </source>
</reference>